<gene>
    <name evidence="2" type="ORF">ZHAS_00021853</name>
</gene>
<evidence type="ECO:0000256" key="1">
    <source>
        <dbReference type="SAM" id="MobiDB-lite"/>
    </source>
</evidence>
<evidence type="ECO:0000313" key="2">
    <source>
        <dbReference type="EMBL" id="KFB53613.1"/>
    </source>
</evidence>
<feature type="region of interest" description="Disordered" evidence="1">
    <location>
        <begin position="1"/>
        <end position="44"/>
    </location>
</feature>
<dbReference type="VEuPathDB" id="VectorBase:ASIC021853"/>
<reference evidence="2 4" key="1">
    <citation type="journal article" date="2014" name="BMC Genomics">
        <title>Genome sequence of Anopheles sinensis provides insight into genetics basis of mosquito competence for malaria parasites.</title>
        <authorList>
            <person name="Zhou D."/>
            <person name="Zhang D."/>
            <person name="Ding G."/>
            <person name="Shi L."/>
            <person name="Hou Q."/>
            <person name="Ye Y."/>
            <person name="Xu Y."/>
            <person name="Zhou H."/>
            <person name="Xiong C."/>
            <person name="Li S."/>
            <person name="Yu J."/>
            <person name="Hong S."/>
            <person name="Yu X."/>
            <person name="Zou P."/>
            <person name="Chen C."/>
            <person name="Chang X."/>
            <person name="Wang W."/>
            <person name="Lv Y."/>
            <person name="Sun Y."/>
            <person name="Ma L."/>
            <person name="Shen B."/>
            <person name="Zhu C."/>
        </authorList>
    </citation>
    <scope>NUCLEOTIDE SEQUENCE [LARGE SCALE GENOMIC DNA]</scope>
</reference>
<name>A0A084WTR9_ANOSI</name>
<evidence type="ECO:0000313" key="4">
    <source>
        <dbReference type="Proteomes" id="UP000030765"/>
    </source>
</evidence>
<dbReference type="EMBL" id="ATLV01026913">
    <property type="status" value="NOT_ANNOTATED_CDS"/>
    <property type="molecule type" value="Genomic_DNA"/>
</dbReference>
<feature type="compositionally biased region" description="Basic residues" evidence="1">
    <location>
        <begin position="19"/>
        <end position="43"/>
    </location>
</feature>
<dbReference type="EnsemblMetazoa" id="ASIC021853-RA">
    <property type="protein sequence ID" value="ASIC021853-PA"/>
    <property type="gene ID" value="ASIC021853"/>
</dbReference>
<proteinExistence type="predicted"/>
<dbReference type="EMBL" id="KE525420">
    <property type="protein sequence ID" value="KFB53613.1"/>
    <property type="molecule type" value="Genomic_DNA"/>
</dbReference>
<dbReference type="Proteomes" id="UP000030765">
    <property type="component" value="Unassembled WGS sequence"/>
</dbReference>
<dbReference type="AlphaFoldDB" id="A0A084WTR9"/>
<keyword evidence="4" id="KW-1185">Reference proteome</keyword>
<accession>A0A084WTR9</accession>
<reference evidence="3" key="2">
    <citation type="submission" date="2020-05" db="UniProtKB">
        <authorList>
            <consortium name="EnsemblMetazoa"/>
        </authorList>
    </citation>
    <scope>IDENTIFICATION</scope>
</reference>
<protein>
    <submittedName>
        <fullName evidence="2 3">Rickets, isoform F</fullName>
    </submittedName>
</protein>
<organism evidence="2">
    <name type="scientific">Anopheles sinensis</name>
    <name type="common">Mosquito</name>
    <dbReference type="NCBI Taxonomy" id="74873"/>
    <lineage>
        <taxon>Eukaryota</taxon>
        <taxon>Metazoa</taxon>
        <taxon>Ecdysozoa</taxon>
        <taxon>Arthropoda</taxon>
        <taxon>Hexapoda</taxon>
        <taxon>Insecta</taxon>
        <taxon>Pterygota</taxon>
        <taxon>Neoptera</taxon>
        <taxon>Endopterygota</taxon>
        <taxon>Diptera</taxon>
        <taxon>Nematocera</taxon>
        <taxon>Culicoidea</taxon>
        <taxon>Culicidae</taxon>
        <taxon>Anophelinae</taxon>
        <taxon>Anopheles</taxon>
    </lineage>
</organism>
<sequence length="87" mass="9816">MSPGRSRLPSNTKMPSSHIHPHPHTHTHNARSHHSSPVTRKRLKDFPVRELENLPAAFGNVFRPNQPAHAYGPVGPGRLRAHIHMYV</sequence>
<evidence type="ECO:0000313" key="3">
    <source>
        <dbReference type="EnsemblMetazoa" id="ASIC021853-PA"/>
    </source>
</evidence>